<organism evidence="8 9">
    <name type="scientific">Flectobacillus rivi</name>
    <dbReference type="NCBI Taxonomy" id="2984209"/>
    <lineage>
        <taxon>Bacteria</taxon>
        <taxon>Pseudomonadati</taxon>
        <taxon>Bacteroidota</taxon>
        <taxon>Cytophagia</taxon>
        <taxon>Cytophagales</taxon>
        <taxon>Flectobacillaceae</taxon>
        <taxon>Flectobacillus</taxon>
    </lineage>
</organism>
<reference evidence="8 9" key="1">
    <citation type="submission" date="2023-05" db="EMBL/GenBank/DDBJ databases">
        <title>Novel species of genus Flectobacillus isolated from stream in China.</title>
        <authorList>
            <person name="Lu H."/>
        </authorList>
    </citation>
    <scope>NUCLEOTIDE SEQUENCE [LARGE SCALE GENOMIC DNA]</scope>
    <source>
        <strain evidence="8 9">LFS242W</strain>
    </source>
</reference>
<dbReference type="PANTHER" id="PTHR47371:SF3">
    <property type="entry name" value="PHOSPHOGLYCEROL TRANSFERASE I"/>
    <property type="match status" value="1"/>
</dbReference>
<keyword evidence="3 6" id="KW-0812">Transmembrane</keyword>
<dbReference type="InterPro" id="IPR050448">
    <property type="entry name" value="OpgB/LTA_synthase_biosynth"/>
</dbReference>
<evidence type="ECO:0000256" key="4">
    <source>
        <dbReference type="ARBA" id="ARBA00022989"/>
    </source>
</evidence>
<comment type="caution">
    <text evidence="8">The sequence shown here is derived from an EMBL/GenBank/DDBJ whole genome shotgun (WGS) entry which is preliminary data.</text>
</comment>
<evidence type="ECO:0000313" key="9">
    <source>
        <dbReference type="Proteomes" id="UP001225761"/>
    </source>
</evidence>
<keyword evidence="9" id="KW-1185">Reference proteome</keyword>
<evidence type="ECO:0000256" key="5">
    <source>
        <dbReference type="ARBA" id="ARBA00023136"/>
    </source>
</evidence>
<name>A0ABT6Z7S9_9BACT</name>
<protein>
    <submittedName>
        <fullName evidence="8">LTA synthase family protein</fullName>
    </submittedName>
</protein>
<comment type="subcellular location">
    <subcellularLocation>
        <location evidence="1">Cell membrane</location>
        <topology evidence="1">Multi-pass membrane protein</topology>
    </subcellularLocation>
</comment>
<evidence type="ECO:0000256" key="1">
    <source>
        <dbReference type="ARBA" id="ARBA00004651"/>
    </source>
</evidence>
<feature type="transmembrane region" description="Helical" evidence="6">
    <location>
        <begin position="21"/>
        <end position="45"/>
    </location>
</feature>
<dbReference type="SUPFAM" id="SSF53649">
    <property type="entry name" value="Alkaline phosphatase-like"/>
    <property type="match status" value="1"/>
</dbReference>
<dbReference type="EMBL" id="JASHIE010000018">
    <property type="protein sequence ID" value="MDI9877154.1"/>
    <property type="molecule type" value="Genomic_DNA"/>
</dbReference>
<evidence type="ECO:0000313" key="8">
    <source>
        <dbReference type="EMBL" id="MDI9877154.1"/>
    </source>
</evidence>
<dbReference type="Pfam" id="PF00884">
    <property type="entry name" value="Sulfatase"/>
    <property type="match status" value="1"/>
</dbReference>
<feature type="transmembrane region" description="Helical" evidence="6">
    <location>
        <begin position="171"/>
        <end position="187"/>
    </location>
</feature>
<feature type="transmembrane region" description="Helical" evidence="6">
    <location>
        <begin position="65"/>
        <end position="85"/>
    </location>
</feature>
<keyword evidence="4 6" id="KW-1133">Transmembrane helix</keyword>
<feature type="transmembrane region" description="Helical" evidence="6">
    <location>
        <begin position="92"/>
        <end position="113"/>
    </location>
</feature>
<evidence type="ECO:0000256" key="6">
    <source>
        <dbReference type="SAM" id="Phobius"/>
    </source>
</evidence>
<evidence type="ECO:0000259" key="7">
    <source>
        <dbReference type="Pfam" id="PF00884"/>
    </source>
</evidence>
<dbReference type="Gene3D" id="3.40.720.10">
    <property type="entry name" value="Alkaline Phosphatase, subunit A"/>
    <property type="match status" value="1"/>
</dbReference>
<feature type="transmembrane region" description="Helical" evidence="6">
    <location>
        <begin position="133"/>
        <end position="159"/>
    </location>
</feature>
<sequence length="681" mass="76997">MSESPEKSTFFDLQKSGLNQFGNMALGWFLTILIIRLVELIYGSTTQNISDSLIFLWARGSLYDLIYFSKSIVFLGLLHQALLFLSSKIAKIVIWVIISALTLLHLSLMQYFLTALVPLGADLYSYSIDDIKQTVGAAGVPVLGMIGMLVIIGLQFLLFRTLTQKAPIHRIVIPLTIWGLAFVVYYFDVELQIPSHQFSNEFDNYLTYNKSLYFSNSSYDYFVATDDEVDIYADSYLGIGGALLGGNNEILKVNYLDENNYPFLRIDSTQDVLGNFFNKSPQKPNIVFLLVEGLGRAFTGEGAYLGNYTPFVDSLSQKSLYWNNFLSEGGRTFAVLPSILGSLPFGKSGFNDLGNNMPVNNSLIGIMKRAGYHTAFYYGGDSKFDNMKLFLQKEGIDQVNDEPTFTGSGYLKLPKTGSFTWGYDDKSLFKRYFDVNANETSKPSFQVILTVSTHSPFLINNQSVYTQKLLQYSQSPKARMTASQQQNAKDYTQMLSTVIYTDEAIREFFEKYKKRKDFANTIFVITGDHRMPEIPMATKIDRFHVPLIIYSPLIKRPVKFESISTHFDIAPTIAAFMNKNYGVAKPLVTNWIGTGIDTVRQFRNVHSYPLMMTKAQMIDFIYGDYVLNGTDLYQIGPNMSMTLSPEKDAQSAVKANFDIFKQKNEKIQKGIKLLPDSVRLK</sequence>
<proteinExistence type="predicted"/>
<evidence type="ECO:0000256" key="3">
    <source>
        <dbReference type="ARBA" id="ARBA00022692"/>
    </source>
</evidence>
<feature type="domain" description="Sulfatase N-terminal" evidence="7">
    <location>
        <begin position="284"/>
        <end position="577"/>
    </location>
</feature>
<dbReference type="InterPro" id="IPR000917">
    <property type="entry name" value="Sulfatase_N"/>
</dbReference>
<keyword evidence="5 6" id="KW-0472">Membrane</keyword>
<gene>
    <name evidence="8" type="ORF">QM481_21625</name>
</gene>
<keyword evidence="2" id="KW-1003">Cell membrane</keyword>
<dbReference type="RefSeq" id="WP_283383293.1">
    <property type="nucleotide sequence ID" value="NZ_JASHIE010000018.1"/>
</dbReference>
<dbReference type="InterPro" id="IPR017850">
    <property type="entry name" value="Alkaline_phosphatase_core_sf"/>
</dbReference>
<dbReference type="CDD" id="cd16015">
    <property type="entry name" value="LTA_synthase"/>
    <property type="match status" value="1"/>
</dbReference>
<dbReference type="PANTHER" id="PTHR47371">
    <property type="entry name" value="LIPOTEICHOIC ACID SYNTHASE"/>
    <property type="match status" value="1"/>
</dbReference>
<accession>A0ABT6Z7S9</accession>
<dbReference type="Proteomes" id="UP001225761">
    <property type="component" value="Unassembled WGS sequence"/>
</dbReference>
<evidence type="ECO:0000256" key="2">
    <source>
        <dbReference type="ARBA" id="ARBA00022475"/>
    </source>
</evidence>